<organism evidence="2">
    <name type="scientific">Myoviridae sp. ctino4</name>
    <dbReference type="NCBI Taxonomy" id="2826686"/>
    <lineage>
        <taxon>Viruses</taxon>
        <taxon>Duplodnaviria</taxon>
        <taxon>Heunggongvirae</taxon>
        <taxon>Uroviricota</taxon>
        <taxon>Caudoviricetes</taxon>
    </lineage>
</organism>
<dbReference type="PANTHER" id="PTHR13696:SF99">
    <property type="entry name" value="COBYRINIC ACID AC-DIAMIDE SYNTHASE"/>
    <property type="match status" value="1"/>
</dbReference>
<dbReference type="InterPro" id="IPR025669">
    <property type="entry name" value="AAA_dom"/>
</dbReference>
<dbReference type="Gene3D" id="3.40.50.300">
    <property type="entry name" value="P-loop containing nucleotide triphosphate hydrolases"/>
    <property type="match status" value="1"/>
</dbReference>
<dbReference type="SUPFAM" id="SSF52540">
    <property type="entry name" value="P-loop containing nucleoside triphosphate hydrolases"/>
    <property type="match status" value="1"/>
</dbReference>
<protein>
    <submittedName>
        <fullName evidence="2">ParA</fullName>
    </submittedName>
</protein>
<dbReference type="EMBL" id="BK014985">
    <property type="protein sequence ID" value="DAD85610.1"/>
    <property type="molecule type" value="Genomic_DNA"/>
</dbReference>
<dbReference type="PANTHER" id="PTHR13696">
    <property type="entry name" value="P-LOOP CONTAINING NUCLEOSIDE TRIPHOSPHATE HYDROLASE"/>
    <property type="match status" value="1"/>
</dbReference>
<dbReference type="Pfam" id="PF13614">
    <property type="entry name" value="AAA_31"/>
    <property type="match status" value="1"/>
</dbReference>
<evidence type="ECO:0000259" key="1">
    <source>
        <dbReference type="Pfam" id="PF13614"/>
    </source>
</evidence>
<dbReference type="PIRSF" id="PIRSF009320">
    <property type="entry name" value="Nuc_binding_HP_1000"/>
    <property type="match status" value="1"/>
</dbReference>
<feature type="domain" description="AAA" evidence="1">
    <location>
        <begin position="1"/>
        <end position="178"/>
    </location>
</feature>
<proteinExistence type="predicted"/>
<accession>A0A8S5MTZ6</accession>
<dbReference type="InterPro" id="IPR050678">
    <property type="entry name" value="DNA_Partitioning_ATPase"/>
</dbReference>
<reference evidence="2" key="1">
    <citation type="journal article" date="2021" name="Proc. Natl. Acad. Sci. U.S.A.">
        <title>A Catalog of Tens of Thousands of Viruses from Human Metagenomes Reveals Hidden Associations with Chronic Diseases.</title>
        <authorList>
            <person name="Tisza M.J."/>
            <person name="Buck C.B."/>
        </authorList>
    </citation>
    <scope>NUCLEOTIDE SEQUENCE</scope>
    <source>
        <strain evidence="2">Ctino4</strain>
    </source>
</reference>
<name>A0A8S5MTZ6_9CAUD</name>
<evidence type="ECO:0000313" key="2">
    <source>
        <dbReference type="EMBL" id="DAD85610.1"/>
    </source>
</evidence>
<dbReference type="InterPro" id="IPR027417">
    <property type="entry name" value="P-loop_NTPase"/>
</dbReference>
<dbReference type="CDD" id="cd02042">
    <property type="entry name" value="ParAB_family"/>
    <property type="match status" value="1"/>
</dbReference>
<sequence>MRTIAIINLKGGVAKTTSSINIAYILMRKGYKVLLVDNDKQGDCSRGMNRRTQDGEGIDRIMVDRHPDMEKLINKTDYLHLDIITANLGLLTANMEVTMDRVRPQQNRLRKALQQVADNYDFCVIDNAPDINVSVINALTAADDVLIPVEVDDNTLEGMNELLDQIDDVKEELNPDLKNVRCFITKYQKFNQAHLQGAEIIEEQYPIMRTKIRFSGVVARSTFVRMPVALHSPRSAAAEDYETLVNEYLDMIGDEDDGEI</sequence>